<dbReference type="GO" id="GO:0016301">
    <property type="term" value="F:kinase activity"/>
    <property type="evidence" value="ECO:0007669"/>
    <property type="project" value="UniProtKB-KW"/>
</dbReference>
<evidence type="ECO:0000313" key="5">
    <source>
        <dbReference type="Proteomes" id="UP001610728"/>
    </source>
</evidence>
<dbReference type="CDD" id="cd14014">
    <property type="entry name" value="STKc_PknB_like"/>
    <property type="match status" value="1"/>
</dbReference>
<evidence type="ECO:0000259" key="3">
    <source>
        <dbReference type="PROSITE" id="PS50011"/>
    </source>
</evidence>
<feature type="signal peptide" evidence="2">
    <location>
        <begin position="1"/>
        <end position="24"/>
    </location>
</feature>
<feature type="region of interest" description="Disordered" evidence="1">
    <location>
        <begin position="1072"/>
        <end position="1126"/>
    </location>
</feature>
<evidence type="ECO:0000313" key="4">
    <source>
        <dbReference type="EMBL" id="KAL2885709.1"/>
    </source>
</evidence>
<feature type="region of interest" description="Disordered" evidence="1">
    <location>
        <begin position="557"/>
        <end position="581"/>
    </location>
</feature>
<keyword evidence="2" id="KW-0732">Signal</keyword>
<dbReference type="Gene3D" id="3.30.200.20">
    <property type="entry name" value="Phosphorylase Kinase, domain 1"/>
    <property type="match status" value="1"/>
</dbReference>
<keyword evidence="4" id="KW-0808">Transferase</keyword>
<evidence type="ECO:0000256" key="2">
    <source>
        <dbReference type="SAM" id="SignalP"/>
    </source>
</evidence>
<protein>
    <submittedName>
        <fullName evidence="4">EIF-2-alpha kinase GCN2</fullName>
    </submittedName>
</protein>
<comment type="caution">
    <text evidence="4">The sequence shown here is derived from an EMBL/GenBank/DDBJ whole genome shotgun (WGS) entry which is preliminary data.</text>
</comment>
<dbReference type="SUPFAM" id="SSF56112">
    <property type="entry name" value="Protein kinase-like (PK-like)"/>
    <property type="match status" value="1"/>
</dbReference>
<dbReference type="PANTHER" id="PTHR38643:SF1">
    <property type="entry name" value="PURINE NUCLEOSIDE PERMEASE C285.05-RELATED"/>
    <property type="match status" value="1"/>
</dbReference>
<feature type="compositionally biased region" description="Low complexity" evidence="1">
    <location>
        <begin position="614"/>
        <end position="632"/>
    </location>
</feature>
<dbReference type="Pfam" id="PF06516">
    <property type="entry name" value="NUP"/>
    <property type="match status" value="1"/>
</dbReference>
<feature type="region of interest" description="Disordered" evidence="1">
    <location>
        <begin position="511"/>
        <end position="533"/>
    </location>
</feature>
<dbReference type="InterPro" id="IPR035994">
    <property type="entry name" value="Nucleoside_phosphorylase_sf"/>
</dbReference>
<keyword evidence="4" id="KW-0418">Kinase</keyword>
<gene>
    <name evidence="4" type="ORF">HOO65_070171</name>
</gene>
<feature type="chain" id="PRO_5046031626" evidence="2">
    <location>
        <begin position="25"/>
        <end position="1126"/>
    </location>
</feature>
<dbReference type="InterPro" id="IPR011009">
    <property type="entry name" value="Kinase-like_dom_sf"/>
</dbReference>
<dbReference type="Gene3D" id="1.10.510.10">
    <property type="entry name" value="Transferase(Phosphotransferase) domain 1"/>
    <property type="match status" value="1"/>
</dbReference>
<feature type="region of interest" description="Disordered" evidence="1">
    <location>
        <begin position="985"/>
        <end position="1039"/>
    </location>
</feature>
<dbReference type="RefSeq" id="XP_070856889.1">
    <property type="nucleotide sequence ID" value="XM_071004774.1"/>
</dbReference>
<sequence>MHLGFMKHALLLTSAVFLSVPVSGANVVRNQTTKTGFSDGRAGRSRHAPSTASGARVPVSQATESCSNGTYAHALAEPKIAPKVLIFSLFPSEADIWYQRWSDSGFDNLNAVQTSAPGLCMLYPHVHCTPDHSVCQVTTGMGEINAAATAMALGLSPKFDLTSTYFLISGIAGVNPLRGTLGSVGLAKYAVQVALQYEIDSREIPSDWAMGYVAYGTKKPLQYPSILYGTEVFELNEALRDAAFLMASNATLADSEAAGLYRAKYSTMGDVTQAATSSPAVVKCDTATSDVYYSGKMLSEGFEKVSQVWTNGSAQYCMTASEDSAILEVLMRLAIEGLVDFGRVMVMRSGSNFDRPPDGITAYEHLLTLDQNGFSIAINNLYNAGIRIVQGIVKNWNCTYEKGLSPTNYIGDIWGSLGGQPSFGPGSITGGYPIKAGGQTGNLMRRGMTGADFAKGHSMMQSLTNIVGVGDSNVLKTWLVGSKLTHVKSMILDCYVIIIIDPVFIGRRPGDRAPSVPPSDQNGFEGGQAGGRHESYVNPEYFRMLRAGAYSHRIANSGARPESEMRPGQGGAGSPPLATSRSPLRRYVQPILPGSVSAPSNVFVENPEDEESPSRSQQSSPRPGQRQQPSSGIKREAFSPHYFRTFFVEEKVLGKGGKGVVLLVRHQIDGCTLGHFACKRVPVGNDHAWLEKVLVEVELLAKLSHPNLVSYRHVWLEDVQLSMFGPSVACAFILQQYCNGGDLLNYVAGSAPAAITKEDLKAQLRRRRSRSQRDAPSIPRRRLPLEEIYSLFKDVTSGLVYLHANSYIHRDLKPSNCLLHHDDNSTVATTCLISDFGEVQVENAARKSTGSTGTISYCAPEVLRKDAAGRYGNFTTKSDIFSLGMILYFMCFGRLPYRNSNATDEEQEDIDLLREEILCWEGFHEERRERPDLPPKLYQLIKTLLAVDPTNRPSAAEVLAAIRNESPFEPGMRGTGGVAPLGIRRVQPVDTPSPSATPTPDGRSTPQSNTTLPATGPNPFAAGSHRSSRSPAQASGLDHGEIENPRLRLQTAAISHGQGQELTHHRGSVHEIPNNRQHADSENVSEAISTSTALQRSPTHHSLLASDSSTPPHTNSLPLLMAPQQL</sequence>
<feature type="compositionally biased region" description="Polar residues" evidence="1">
    <location>
        <begin position="1105"/>
        <end position="1117"/>
    </location>
</feature>
<dbReference type="InterPro" id="IPR008271">
    <property type="entry name" value="Ser/Thr_kinase_AS"/>
</dbReference>
<dbReference type="Proteomes" id="UP001610728">
    <property type="component" value="Unassembled WGS sequence"/>
</dbReference>
<feature type="domain" description="Protein kinase" evidence="3">
    <location>
        <begin position="647"/>
        <end position="969"/>
    </location>
</feature>
<accession>A0ABR4MBR7</accession>
<dbReference type="SMART" id="SM00220">
    <property type="entry name" value="S_TKc"/>
    <property type="match status" value="1"/>
</dbReference>
<dbReference type="PROSITE" id="PS50011">
    <property type="entry name" value="PROTEIN_KINASE_DOM"/>
    <property type="match status" value="1"/>
</dbReference>
<feature type="region of interest" description="Disordered" evidence="1">
    <location>
        <begin position="598"/>
        <end position="634"/>
    </location>
</feature>
<evidence type="ECO:0000256" key="1">
    <source>
        <dbReference type="SAM" id="MobiDB-lite"/>
    </source>
</evidence>
<feature type="compositionally biased region" description="Polar residues" evidence="1">
    <location>
        <begin position="1082"/>
        <end position="1097"/>
    </location>
</feature>
<dbReference type="PROSITE" id="PS00108">
    <property type="entry name" value="PROTEIN_KINASE_ST"/>
    <property type="match status" value="1"/>
</dbReference>
<dbReference type="Gene3D" id="3.40.50.1580">
    <property type="entry name" value="Nucleoside phosphorylase domain"/>
    <property type="match status" value="1"/>
</dbReference>
<dbReference type="InterPro" id="IPR000719">
    <property type="entry name" value="Prot_kinase_dom"/>
</dbReference>
<dbReference type="InterPro" id="IPR009486">
    <property type="entry name" value="Pur_nuclsid_perm"/>
</dbReference>
<keyword evidence="5" id="KW-1185">Reference proteome</keyword>
<organism evidence="4 5">
    <name type="scientific">Ceratocystis lukuohia</name>
    <dbReference type="NCBI Taxonomy" id="2019550"/>
    <lineage>
        <taxon>Eukaryota</taxon>
        <taxon>Fungi</taxon>
        <taxon>Dikarya</taxon>
        <taxon>Ascomycota</taxon>
        <taxon>Pezizomycotina</taxon>
        <taxon>Sordariomycetes</taxon>
        <taxon>Hypocreomycetidae</taxon>
        <taxon>Microascales</taxon>
        <taxon>Ceratocystidaceae</taxon>
        <taxon>Ceratocystis</taxon>
    </lineage>
</organism>
<dbReference type="EMBL" id="JABSNW010000007">
    <property type="protein sequence ID" value="KAL2885709.1"/>
    <property type="molecule type" value="Genomic_DNA"/>
</dbReference>
<dbReference type="Pfam" id="PF00069">
    <property type="entry name" value="Pkinase"/>
    <property type="match status" value="1"/>
</dbReference>
<feature type="compositionally biased region" description="Low complexity" evidence="1">
    <location>
        <begin position="988"/>
        <end position="1001"/>
    </location>
</feature>
<dbReference type="GeneID" id="98120276"/>
<name>A0ABR4MBR7_9PEZI</name>
<feature type="region of interest" description="Disordered" evidence="1">
    <location>
        <begin position="33"/>
        <end position="59"/>
    </location>
</feature>
<reference evidence="4 5" key="1">
    <citation type="submission" date="2020-05" db="EMBL/GenBank/DDBJ databases">
        <title>Ceratocystis lukuohia genome.</title>
        <authorList>
            <person name="Harrington T.C."/>
            <person name="Kim K."/>
            <person name="Mayers C.G."/>
        </authorList>
    </citation>
    <scope>NUCLEOTIDE SEQUENCE [LARGE SCALE GENOMIC DNA]</scope>
    <source>
        <strain evidence="4 5">C4212</strain>
    </source>
</reference>
<feature type="compositionally biased region" description="Polar residues" evidence="1">
    <location>
        <begin position="1002"/>
        <end position="1013"/>
    </location>
</feature>
<proteinExistence type="predicted"/>
<dbReference type="PANTHER" id="PTHR38643">
    <property type="entry name" value="PURINE NUCLEOSIDE PERMEASE C285.05-RELATED"/>
    <property type="match status" value="1"/>
</dbReference>